<dbReference type="RefSeq" id="WP_092994217.1">
    <property type="nucleotide sequence ID" value="NZ_FMWD01000003.1"/>
</dbReference>
<dbReference type="OrthoDB" id="1931120at2"/>
<dbReference type="InterPro" id="IPR003661">
    <property type="entry name" value="HisK_dim/P_dom"/>
</dbReference>
<dbReference type="PANTHER" id="PTHR45436">
    <property type="entry name" value="SENSOR HISTIDINE KINASE YKOH"/>
    <property type="match status" value="1"/>
</dbReference>
<evidence type="ECO:0000256" key="6">
    <source>
        <dbReference type="ARBA" id="ARBA00022679"/>
    </source>
</evidence>
<dbReference type="Pfam" id="PF00512">
    <property type="entry name" value="HisKA"/>
    <property type="match status" value="1"/>
</dbReference>
<keyword evidence="11 13" id="KW-0472">Membrane</keyword>
<keyword evidence="5" id="KW-0597">Phosphoprotein</keyword>
<dbReference type="InterPro" id="IPR050428">
    <property type="entry name" value="TCS_sensor_his_kinase"/>
</dbReference>
<feature type="coiled-coil region" evidence="12">
    <location>
        <begin position="248"/>
        <end position="275"/>
    </location>
</feature>
<evidence type="ECO:0000256" key="1">
    <source>
        <dbReference type="ARBA" id="ARBA00000085"/>
    </source>
</evidence>
<keyword evidence="10" id="KW-0902">Two-component regulatory system</keyword>
<dbReference type="PANTHER" id="PTHR45436:SF5">
    <property type="entry name" value="SENSOR HISTIDINE KINASE TRCS"/>
    <property type="match status" value="1"/>
</dbReference>
<evidence type="ECO:0000313" key="16">
    <source>
        <dbReference type="EMBL" id="SCZ56236.1"/>
    </source>
</evidence>
<dbReference type="SMART" id="SM00387">
    <property type="entry name" value="HATPase_c"/>
    <property type="match status" value="1"/>
</dbReference>
<keyword evidence="7 13" id="KW-0812">Transmembrane</keyword>
<dbReference type="Proteomes" id="UP000199648">
    <property type="component" value="Unassembled WGS sequence"/>
</dbReference>
<dbReference type="GO" id="GO:0000155">
    <property type="term" value="F:phosphorelay sensor kinase activity"/>
    <property type="evidence" value="ECO:0007669"/>
    <property type="project" value="InterPro"/>
</dbReference>
<evidence type="ECO:0000256" key="4">
    <source>
        <dbReference type="ARBA" id="ARBA00022475"/>
    </source>
</evidence>
<evidence type="ECO:0000256" key="2">
    <source>
        <dbReference type="ARBA" id="ARBA00004651"/>
    </source>
</evidence>
<dbReference type="GO" id="GO:0005886">
    <property type="term" value="C:plasma membrane"/>
    <property type="evidence" value="ECO:0007669"/>
    <property type="project" value="UniProtKB-SubCell"/>
</dbReference>
<dbReference type="InterPro" id="IPR003594">
    <property type="entry name" value="HATPase_dom"/>
</dbReference>
<dbReference type="PRINTS" id="PR00344">
    <property type="entry name" value="BCTRLSENSOR"/>
</dbReference>
<name>A0A1G5Q3V8_9GAMM</name>
<dbReference type="CDD" id="cd00082">
    <property type="entry name" value="HisKA"/>
    <property type="match status" value="1"/>
</dbReference>
<evidence type="ECO:0000259" key="15">
    <source>
        <dbReference type="PROSITE" id="PS50885"/>
    </source>
</evidence>
<comment type="subcellular location">
    <subcellularLocation>
        <location evidence="2">Cell membrane</location>
        <topology evidence="2">Multi-pass membrane protein</topology>
    </subcellularLocation>
</comment>
<evidence type="ECO:0000256" key="5">
    <source>
        <dbReference type="ARBA" id="ARBA00022553"/>
    </source>
</evidence>
<dbReference type="Gene3D" id="3.30.565.10">
    <property type="entry name" value="Histidine kinase-like ATPase, C-terminal domain"/>
    <property type="match status" value="1"/>
</dbReference>
<dbReference type="InterPro" id="IPR036097">
    <property type="entry name" value="HisK_dim/P_sf"/>
</dbReference>
<gene>
    <name evidence="16" type="ORF">SAMN03097708_01314</name>
</gene>
<keyword evidence="17" id="KW-1185">Reference proteome</keyword>
<dbReference type="InterPro" id="IPR036890">
    <property type="entry name" value="HATPase_C_sf"/>
</dbReference>
<evidence type="ECO:0000256" key="3">
    <source>
        <dbReference type="ARBA" id="ARBA00012438"/>
    </source>
</evidence>
<dbReference type="Pfam" id="PF02518">
    <property type="entry name" value="HATPase_c"/>
    <property type="match status" value="1"/>
</dbReference>
<dbReference type="InterPro" id="IPR029151">
    <property type="entry name" value="Sensor-like_sf"/>
</dbReference>
<feature type="domain" description="Histidine kinase" evidence="14">
    <location>
        <begin position="284"/>
        <end position="491"/>
    </location>
</feature>
<dbReference type="SUPFAM" id="SSF158472">
    <property type="entry name" value="HAMP domain-like"/>
    <property type="match status" value="1"/>
</dbReference>
<evidence type="ECO:0000256" key="13">
    <source>
        <dbReference type="SAM" id="Phobius"/>
    </source>
</evidence>
<evidence type="ECO:0000256" key="7">
    <source>
        <dbReference type="ARBA" id="ARBA00022692"/>
    </source>
</evidence>
<dbReference type="SUPFAM" id="SSF103190">
    <property type="entry name" value="Sensory domain-like"/>
    <property type="match status" value="1"/>
</dbReference>
<feature type="domain" description="HAMP" evidence="15">
    <location>
        <begin position="201"/>
        <end position="253"/>
    </location>
</feature>
<dbReference type="AlphaFoldDB" id="A0A1G5Q3V8"/>
<dbReference type="EC" id="2.7.13.3" evidence="3"/>
<dbReference type="Gene3D" id="6.10.340.10">
    <property type="match status" value="1"/>
</dbReference>
<keyword evidence="12" id="KW-0175">Coiled coil</keyword>
<dbReference type="SMART" id="SM00388">
    <property type="entry name" value="HisKA"/>
    <property type="match status" value="1"/>
</dbReference>
<evidence type="ECO:0000256" key="11">
    <source>
        <dbReference type="ARBA" id="ARBA00023136"/>
    </source>
</evidence>
<keyword evidence="9 13" id="KW-1133">Transmembrane helix</keyword>
<comment type="catalytic activity">
    <reaction evidence="1">
        <text>ATP + protein L-histidine = ADP + protein N-phospho-L-histidine.</text>
        <dbReference type="EC" id="2.7.13.3"/>
    </reaction>
</comment>
<keyword evidence="6" id="KW-0808">Transferase</keyword>
<dbReference type="SMART" id="SM00304">
    <property type="entry name" value="HAMP"/>
    <property type="match status" value="1"/>
</dbReference>
<sequence length="496" mass="54669">MRQFKTIIPMPRSGIVSLRAALVGAVLLPFLTATAMTAWYSVDYLEERTESRMQEDIELVARAIRLPLSHALERGYERTVQRALDSAFSIDRVFGVYVYDRDGHPLARSGTRDAPIGTDRAARIASRGETQGEFRQAGSEEVFSYFVPLPDSGGRIAGLLQVTRHGSDFDSYIQSVRTHTLTVVALSGFSLVLIIFFGHRWTVGRHLSAIEDGLGRIRNGDLNHRLPLRGPRELRMLAAAVNRMASAILLSRKELSEQQQREAELEERLHQSEKMAAVGQLAAGVAHELGSPLSTIDGKAQRLLRKDDLSQPVAAAMHTIRGEAGRMERIIRQLLDFGRSNPLHRRRMPADKPLQTALRQAASEAAERGIRIVFDKPPEVPEIAVDSIRLQQALGNLINNAQQVARTTVRVGLERYTDAVHYVVDDDGPGIPPELHAQIFEPFFTTKRVGEGTGLGLAVAHAAARDHGGRINVEESASGGARLRLILPLTDKEAAQ</sequence>
<evidence type="ECO:0000256" key="9">
    <source>
        <dbReference type="ARBA" id="ARBA00022989"/>
    </source>
</evidence>
<dbReference type="InterPro" id="IPR003660">
    <property type="entry name" value="HAMP_dom"/>
</dbReference>
<dbReference type="Pfam" id="PF00672">
    <property type="entry name" value="HAMP"/>
    <property type="match status" value="1"/>
</dbReference>
<dbReference type="CDD" id="cd06225">
    <property type="entry name" value="HAMP"/>
    <property type="match status" value="1"/>
</dbReference>
<dbReference type="InterPro" id="IPR004358">
    <property type="entry name" value="Sig_transdc_His_kin-like_C"/>
</dbReference>
<reference evidence="16 17" key="1">
    <citation type="submission" date="2016-10" db="EMBL/GenBank/DDBJ databases">
        <authorList>
            <person name="de Groot N.N."/>
        </authorList>
    </citation>
    <scope>NUCLEOTIDE SEQUENCE [LARGE SCALE GENOMIC DNA]</scope>
    <source>
        <strain evidence="16 17">HLD2</strain>
    </source>
</reference>
<keyword evidence="4" id="KW-1003">Cell membrane</keyword>
<protein>
    <recommendedName>
        <fullName evidence="3">histidine kinase</fullName>
        <ecNumber evidence="3">2.7.13.3</ecNumber>
    </recommendedName>
</protein>
<evidence type="ECO:0000256" key="12">
    <source>
        <dbReference type="SAM" id="Coils"/>
    </source>
</evidence>
<accession>A0A1G5Q3V8</accession>
<evidence type="ECO:0000259" key="14">
    <source>
        <dbReference type="PROSITE" id="PS50109"/>
    </source>
</evidence>
<dbReference type="PROSITE" id="PS50109">
    <property type="entry name" value="HIS_KIN"/>
    <property type="match status" value="1"/>
</dbReference>
<organism evidence="16 17">
    <name type="scientific">Thiohalomonas denitrificans</name>
    <dbReference type="NCBI Taxonomy" id="415747"/>
    <lineage>
        <taxon>Bacteria</taxon>
        <taxon>Pseudomonadati</taxon>
        <taxon>Pseudomonadota</taxon>
        <taxon>Gammaproteobacteria</taxon>
        <taxon>Thiohalomonadales</taxon>
        <taxon>Thiohalomonadaceae</taxon>
        <taxon>Thiohalomonas</taxon>
    </lineage>
</organism>
<dbReference type="STRING" id="415747.SAMN03097708_01314"/>
<dbReference type="Gene3D" id="1.10.287.130">
    <property type="match status" value="1"/>
</dbReference>
<dbReference type="SUPFAM" id="SSF55874">
    <property type="entry name" value="ATPase domain of HSP90 chaperone/DNA topoisomerase II/histidine kinase"/>
    <property type="match status" value="1"/>
</dbReference>
<dbReference type="InterPro" id="IPR005467">
    <property type="entry name" value="His_kinase_dom"/>
</dbReference>
<keyword evidence="8" id="KW-0418">Kinase</keyword>
<proteinExistence type="predicted"/>
<dbReference type="EMBL" id="FMWD01000003">
    <property type="protein sequence ID" value="SCZ56236.1"/>
    <property type="molecule type" value="Genomic_DNA"/>
</dbReference>
<dbReference type="PROSITE" id="PS50885">
    <property type="entry name" value="HAMP"/>
    <property type="match status" value="1"/>
</dbReference>
<dbReference type="SUPFAM" id="SSF47384">
    <property type="entry name" value="Homodimeric domain of signal transducing histidine kinase"/>
    <property type="match status" value="1"/>
</dbReference>
<evidence type="ECO:0000256" key="8">
    <source>
        <dbReference type="ARBA" id="ARBA00022777"/>
    </source>
</evidence>
<evidence type="ECO:0000256" key="10">
    <source>
        <dbReference type="ARBA" id="ARBA00023012"/>
    </source>
</evidence>
<evidence type="ECO:0000313" key="17">
    <source>
        <dbReference type="Proteomes" id="UP000199648"/>
    </source>
</evidence>
<feature type="transmembrane region" description="Helical" evidence="13">
    <location>
        <begin position="180"/>
        <end position="198"/>
    </location>
</feature>